<gene>
    <name evidence="1" type="ORF">J2W31_005443</name>
</gene>
<accession>A0AAW8CY32</accession>
<dbReference type="EMBL" id="JAUSRD010000017">
    <property type="protein sequence ID" value="MDP9896308.1"/>
    <property type="molecule type" value="Genomic_DNA"/>
</dbReference>
<dbReference type="AlphaFoldDB" id="A0AAW8CY32"/>
<protein>
    <submittedName>
        <fullName evidence="1">Iron-regulated membrane protein</fullName>
    </submittedName>
</protein>
<sequence>MGAASGDTIKTWLTNLHMASMWGRPMKLFLCVLCLAVTVLCVTGVVIWGAQAQGSSQCNVLACHLHTRSTVDARTACEIQLSRGSGRVYNKDYVK</sequence>
<dbReference type="Pfam" id="PF03929">
    <property type="entry name" value="PepSY_TM"/>
    <property type="match status" value="1"/>
</dbReference>
<evidence type="ECO:0000313" key="1">
    <source>
        <dbReference type="EMBL" id="MDP9896308.1"/>
    </source>
</evidence>
<organism evidence="1 2">
    <name type="scientific">Variovorax boronicumulans</name>
    <dbReference type="NCBI Taxonomy" id="436515"/>
    <lineage>
        <taxon>Bacteria</taxon>
        <taxon>Pseudomonadati</taxon>
        <taxon>Pseudomonadota</taxon>
        <taxon>Betaproteobacteria</taxon>
        <taxon>Burkholderiales</taxon>
        <taxon>Comamonadaceae</taxon>
        <taxon>Variovorax</taxon>
    </lineage>
</organism>
<dbReference type="RefSeq" id="WP_373424314.1">
    <property type="nucleotide sequence ID" value="NZ_JAUSRD010000017.1"/>
</dbReference>
<name>A0AAW8CY32_9BURK</name>
<proteinExistence type="predicted"/>
<comment type="caution">
    <text evidence="1">The sequence shown here is derived from an EMBL/GenBank/DDBJ whole genome shotgun (WGS) entry which is preliminary data.</text>
</comment>
<reference evidence="1" key="1">
    <citation type="submission" date="2023-07" db="EMBL/GenBank/DDBJ databases">
        <title>Sorghum-associated microbial communities from plants grown in Nebraska, USA.</title>
        <authorList>
            <person name="Schachtman D."/>
        </authorList>
    </citation>
    <scope>NUCLEOTIDE SEQUENCE</scope>
    <source>
        <strain evidence="1">DS3754</strain>
    </source>
</reference>
<dbReference type="InterPro" id="IPR005625">
    <property type="entry name" value="PepSY-ass_TM"/>
</dbReference>
<evidence type="ECO:0000313" key="2">
    <source>
        <dbReference type="Proteomes" id="UP001242045"/>
    </source>
</evidence>
<dbReference type="Proteomes" id="UP001242045">
    <property type="component" value="Unassembled WGS sequence"/>
</dbReference>